<dbReference type="InterPro" id="IPR010982">
    <property type="entry name" value="Lambda_DNA-bd_dom_sf"/>
</dbReference>
<protein>
    <submittedName>
        <fullName evidence="2">Cro/C1-type helix-turn-helix DNA-binding protein</fullName>
    </submittedName>
</protein>
<dbReference type="InterPro" id="IPR001387">
    <property type="entry name" value="Cro/C1-type_HTH"/>
</dbReference>
<dbReference type="PROSITE" id="PS50943">
    <property type="entry name" value="HTH_CROC1"/>
    <property type="match status" value="1"/>
</dbReference>
<dbReference type="CDD" id="cd00093">
    <property type="entry name" value="HTH_XRE"/>
    <property type="match status" value="1"/>
</dbReference>
<evidence type="ECO:0000313" key="3">
    <source>
        <dbReference type="Proteomes" id="UP000316905"/>
    </source>
</evidence>
<dbReference type="SMART" id="SM00530">
    <property type="entry name" value="HTH_XRE"/>
    <property type="match status" value="1"/>
</dbReference>
<dbReference type="Gene3D" id="1.10.260.40">
    <property type="entry name" value="lambda repressor-like DNA-binding domains"/>
    <property type="match status" value="1"/>
</dbReference>
<proteinExistence type="predicted"/>
<feature type="domain" description="HTH cro/C1-type" evidence="1">
    <location>
        <begin position="30"/>
        <end position="74"/>
    </location>
</feature>
<name>A0A562PTM9_9PSED</name>
<reference evidence="2 3" key="1">
    <citation type="journal article" date="2015" name="Stand. Genomic Sci.">
        <title>Genomic Encyclopedia of Bacterial and Archaeal Type Strains, Phase III: the genomes of soil and plant-associated and newly described type strains.</title>
        <authorList>
            <person name="Whitman W.B."/>
            <person name="Woyke T."/>
            <person name="Klenk H.P."/>
            <person name="Zhou Y."/>
            <person name="Lilburn T.G."/>
            <person name="Beck B.J."/>
            <person name="De Vos P."/>
            <person name="Vandamme P."/>
            <person name="Eisen J.A."/>
            <person name="Garrity G."/>
            <person name="Hugenholtz P."/>
            <person name="Kyrpides N.C."/>
        </authorList>
    </citation>
    <scope>NUCLEOTIDE SEQUENCE [LARGE SCALE GENOMIC DNA]</scope>
    <source>
        <strain evidence="2 3">CGMCC 1.6858</strain>
    </source>
</reference>
<keyword evidence="3" id="KW-1185">Reference proteome</keyword>
<comment type="caution">
    <text evidence="2">The sequence shown here is derived from an EMBL/GenBank/DDBJ whole genome shotgun (WGS) entry which is preliminary data.</text>
</comment>
<organism evidence="2 3">
    <name type="scientific">Pseudomonas duriflava</name>
    <dbReference type="NCBI Taxonomy" id="459528"/>
    <lineage>
        <taxon>Bacteria</taxon>
        <taxon>Pseudomonadati</taxon>
        <taxon>Pseudomonadota</taxon>
        <taxon>Gammaproteobacteria</taxon>
        <taxon>Pseudomonadales</taxon>
        <taxon>Pseudomonadaceae</taxon>
        <taxon>Pseudomonas</taxon>
    </lineage>
</organism>
<keyword evidence="2" id="KW-0238">DNA-binding</keyword>
<dbReference type="GO" id="GO:0003677">
    <property type="term" value="F:DNA binding"/>
    <property type="evidence" value="ECO:0007669"/>
    <property type="project" value="UniProtKB-KW"/>
</dbReference>
<evidence type="ECO:0000259" key="1">
    <source>
        <dbReference type="PROSITE" id="PS50943"/>
    </source>
</evidence>
<dbReference type="Pfam" id="PF13443">
    <property type="entry name" value="HTH_26"/>
    <property type="match status" value="1"/>
</dbReference>
<gene>
    <name evidence="2" type="ORF">IQ22_04306</name>
</gene>
<accession>A0A562PTM9</accession>
<dbReference type="SUPFAM" id="SSF47413">
    <property type="entry name" value="lambda repressor-like DNA-binding domains"/>
    <property type="match status" value="1"/>
</dbReference>
<sequence length="279" mass="32246">MLVLRALSLVLYMDNHLPANLHQLCRHYRSIAEVCRQLGINRAQFNKYLGGQSRPTPYNLKRICDFFGVEEYEIERPPAEFAHLIGSTRLREGADDTPMPRLLNHLQSLASPDLSPYVGYYHEYYYSLSTPGQILCGLVWLHETEGSYRYVRFERLRSRERKGPSVRFRYQGIALSLQNRLFLNDYESLTCNELSQTVLIPSSQSRIGRLNGMKLGVSASDGREIACTRVIWEYLGPTIRKGEAYRKIGLYHTDDPALDTDLRQRLMQTTITDQLFRMG</sequence>
<evidence type="ECO:0000313" key="2">
    <source>
        <dbReference type="EMBL" id="TWI47794.1"/>
    </source>
</evidence>
<dbReference type="AlphaFoldDB" id="A0A562PTM9"/>
<dbReference type="EMBL" id="VLKY01000023">
    <property type="protein sequence ID" value="TWI47794.1"/>
    <property type="molecule type" value="Genomic_DNA"/>
</dbReference>
<dbReference type="Proteomes" id="UP000316905">
    <property type="component" value="Unassembled WGS sequence"/>
</dbReference>